<dbReference type="PANTHER" id="PTHR45681:SF6">
    <property type="entry name" value="POLYKETIDE SYNTHASE 37"/>
    <property type="match status" value="1"/>
</dbReference>
<dbReference type="EMBL" id="LXQD01000041">
    <property type="protein sequence ID" value="RCJ40839.1"/>
    <property type="molecule type" value="Genomic_DNA"/>
</dbReference>
<dbReference type="InterPro" id="IPR020807">
    <property type="entry name" value="PKS_DH"/>
</dbReference>
<keyword evidence="5" id="KW-1185">Reference proteome</keyword>
<dbReference type="AlphaFoldDB" id="A0A367RXZ1"/>
<organism evidence="4 5">
    <name type="scientific">Nostoc minutum NIES-26</name>
    <dbReference type="NCBI Taxonomy" id="1844469"/>
    <lineage>
        <taxon>Bacteria</taxon>
        <taxon>Bacillati</taxon>
        <taxon>Cyanobacteriota</taxon>
        <taxon>Cyanophyceae</taxon>
        <taxon>Nostocales</taxon>
        <taxon>Nostocaceae</taxon>
        <taxon>Nostoc</taxon>
    </lineage>
</organism>
<dbReference type="PROSITE" id="PS52019">
    <property type="entry name" value="PKS_MFAS_DH"/>
    <property type="match status" value="1"/>
</dbReference>
<comment type="caution">
    <text evidence="4">The sequence shown here is derived from an EMBL/GenBank/DDBJ whole genome shotgun (WGS) entry which is preliminary data.</text>
</comment>
<dbReference type="SUPFAM" id="SSF52151">
    <property type="entry name" value="FabD/lysophospholipase-like"/>
    <property type="match status" value="1"/>
</dbReference>
<dbReference type="InterPro" id="IPR049552">
    <property type="entry name" value="PKS_DH_N"/>
</dbReference>
<feature type="region of interest" description="N-terminal hotdog fold" evidence="2">
    <location>
        <begin position="113"/>
        <end position="241"/>
    </location>
</feature>
<evidence type="ECO:0000256" key="1">
    <source>
        <dbReference type="ARBA" id="ARBA00022679"/>
    </source>
</evidence>
<dbReference type="Pfam" id="PF21089">
    <property type="entry name" value="PKS_DH_N"/>
    <property type="match status" value="1"/>
</dbReference>
<dbReference type="Gene3D" id="3.30.70.3290">
    <property type="match status" value="1"/>
</dbReference>
<dbReference type="InterPro" id="IPR016035">
    <property type="entry name" value="Acyl_Trfase/lysoPLipase"/>
</dbReference>
<sequence length="244" mass="28045">METLDQLGYEIFVEIGPKPTLLAMGRQCLPQKEGIWLTSLHPKHSDWQQMLLSLAKLYVSGVNVDWSGFERDYARRRVALPTYPFQRQHYWIKKASTTHRKTTETPSKSVSLRDLLRPLNNLAHLPDSYFWEIDLSSQIFPYLKDHRIQGVMVLPGTAYLGIAQAGADEIFGAGSYFLKDVEFHKALFLRDNDTRKAQLIFSPHVNGETAFEIYSQLTSTEQHHTWILHATGKIQINEQSTKVD</sequence>
<dbReference type="InterPro" id="IPR050444">
    <property type="entry name" value="Polyketide_Synthase"/>
</dbReference>
<dbReference type="GO" id="GO:0016740">
    <property type="term" value="F:transferase activity"/>
    <property type="evidence" value="ECO:0007669"/>
    <property type="project" value="UniProtKB-KW"/>
</dbReference>
<evidence type="ECO:0000256" key="2">
    <source>
        <dbReference type="PROSITE-ProRule" id="PRU01363"/>
    </source>
</evidence>
<evidence type="ECO:0000313" key="4">
    <source>
        <dbReference type="EMBL" id="RCJ40839.1"/>
    </source>
</evidence>
<dbReference type="Gene3D" id="3.40.366.10">
    <property type="entry name" value="Malonyl-Coenzyme A Acyl Carrier Protein, domain 2"/>
    <property type="match status" value="1"/>
</dbReference>
<dbReference type="PANTHER" id="PTHR45681">
    <property type="entry name" value="POLYKETIDE SYNTHASE 44-RELATED"/>
    <property type="match status" value="1"/>
</dbReference>
<dbReference type="SMART" id="SM00826">
    <property type="entry name" value="PKS_DH"/>
    <property type="match status" value="1"/>
</dbReference>
<name>A0A367RXZ1_9NOSO</name>
<comment type="caution">
    <text evidence="2">Lacks conserved residue(s) required for the propagation of feature annotation.</text>
</comment>
<reference evidence="4" key="1">
    <citation type="submission" date="2016-04" db="EMBL/GenBank/DDBJ databases">
        <authorList>
            <person name="Tabuchi Yagui T.R."/>
        </authorList>
    </citation>
    <scope>NUCLEOTIDE SEQUENCE [LARGE SCALE GENOMIC DNA]</scope>
    <source>
        <strain evidence="4">NIES-26</strain>
    </source>
</reference>
<keyword evidence="1" id="KW-0808">Transferase</keyword>
<dbReference type="Gene3D" id="3.10.129.10">
    <property type="entry name" value="Hotdog Thioesterase"/>
    <property type="match status" value="1"/>
</dbReference>
<dbReference type="Proteomes" id="UP000252107">
    <property type="component" value="Unassembled WGS sequence"/>
</dbReference>
<protein>
    <recommendedName>
        <fullName evidence="3">PKS/mFAS DH domain-containing protein</fullName>
    </recommendedName>
</protein>
<proteinExistence type="predicted"/>
<accession>A0A367RXZ1</accession>
<evidence type="ECO:0000259" key="3">
    <source>
        <dbReference type="PROSITE" id="PS52019"/>
    </source>
</evidence>
<dbReference type="InterPro" id="IPR001227">
    <property type="entry name" value="Ac_transferase_dom_sf"/>
</dbReference>
<feature type="domain" description="PKS/mFAS DH" evidence="3">
    <location>
        <begin position="113"/>
        <end position="244"/>
    </location>
</feature>
<evidence type="ECO:0000313" key="5">
    <source>
        <dbReference type="Proteomes" id="UP000252107"/>
    </source>
</evidence>
<dbReference type="InterPro" id="IPR049900">
    <property type="entry name" value="PKS_mFAS_DH"/>
</dbReference>
<gene>
    <name evidence="4" type="ORF">A6770_37335</name>
</gene>